<accession>A0ABT7PPA2</accession>
<organism evidence="2 3">
    <name type="scientific">Roseiconus lacunae</name>
    <dbReference type="NCBI Taxonomy" id="2605694"/>
    <lineage>
        <taxon>Bacteria</taxon>
        <taxon>Pseudomonadati</taxon>
        <taxon>Planctomycetota</taxon>
        <taxon>Planctomycetia</taxon>
        <taxon>Pirellulales</taxon>
        <taxon>Pirellulaceae</taxon>
        <taxon>Roseiconus</taxon>
    </lineage>
</organism>
<protein>
    <submittedName>
        <fullName evidence="2">Uncharacterized protein</fullName>
    </submittedName>
</protein>
<dbReference type="EMBL" id="JASZZN010000021">
    <property type="protein sequence ID" value="MDM4018340.1"/>
    <property type="molecule type" value="Genomic_DNA"/>
</dbReference>
<dbReference type="RefSeq" id="WP_289166139.1">
    <property type="nucleotide sequence ID" value="NZ_JASZZN010000021.1"/>
</dbReference>
<feature type="compositionally biased region" description="Polar residues" evidence="1">
    <location>
        <begin position="1"/>
        <end position="10"/>
    </location>
</feature>
<comment type="caution">
    <text evidence="2">The sequence shown here is derived from an EMBL/GenBank/DDBJ whole genome shotgun (WGS) entry which is preliminary data.</text>
</comment>
<reference evidence="2 3" key="1">
    <citation type="submission" date="2023-06" db="EMBL/GenBank/DDBJ databases">
        <title>Roseiconus lacunae JC819 isolated from Gulf of Mannar region, Tamil Nadu.</title>
        <authorList>
            <person name="Pk S."/>
            <person name="Ch S."/>
            <person name="Ch V.R."/>
        </authorList>
    </citation>
    <scope>NUCLEOTIDE SEQUENCE [LARGE SCALE GENOMIC DNA]</scope>
    <source>
        <strain evidence="2 3">JC819</strain>
    </source>
</reference>
<feature type="region of interest" description="Disordered" evidence="1">
    <location>
        <begin position="1"/>
        <end position="24"/>
    </location>
</feature>
<gene>
    <name evidence="2" type="ORF">QTN89_23010</name>
</gene>
<dbReference type="Proteomes" id="UP001239462">
    <property type="component" value="Unassembled WGS sequence"/>
</dbReference>
<proteinExistence type="predicted"/>
<keyword evidence="3" id="KW-1185">Reference proteome</keyword>
<evidence type="ECO:0000256" key="1">
    <source>
        <dbReference type="SAM" id="MobiDB-lite"/>
    </source>
</evidence>
<name>A0ABT7PPA2_9BACT</name>
<sequence length="116" mass="13206">MRSSTKQSIASRRPEPNGSDQAQVRVHPTVAANWLRQLNQLFQETDCMPDEFSRFHKDLEDACWLANWKRDDVQLAISPTRIVSIAEEIAGIANQASLAQVKALEEILSYLLNRKK</sequence>
<evidence type="ECO:0000313" key="2">
    <source>
        <dbReference type="EMBL" id="MDM4018340.1"/>
    </source>
</evidence>
<evidence type="ECO:0000313" key="3">
    <source>
        <dbReference type="Proteomes" id="UP001239462"/>
    </source>
</evidence>